<accession>A0A2P2K7J8</accession>
<reference evidence="1" key="1">
    <citation type="submission" date="2018-02" db="EMBL/GenBank/DDBJ databases">
        <title>Rhizophora mucronata_Transcriptome.</title>
        <authorList>
            <person name="Meera S.P."/>
            <person name="Sreeshan A."/>
            <person name="Augustine A."/>
        </authorList>
    </citation>
    <scope>NUCLEOTIDE SEQUENCE</scope>
    <source>
        <tissue evidence="1">Leaf</tissue>
    </source>
</reference>
<name>A0A2P2K7J8_RHIMU</name>
<evidence type="ECO:0000313" key="1">
    <source>
        <dbReference type="EMBL" id="MBX01657.1"/>
    </source>
</evidence>
<sequence>MNEQKQSLKVPSCGVAHKVEMHWETMNPVNQKS</sequence>
<dbReference type="EMBL" id="GGEC01021173">
    <property type="protein sequence ID" value="MBX01657.1"/>
    <property type="molecule type" value="Transcribed_RNA"/>
</dbReference>
<protein>
    <submittedName>
        <fullName evidence="1">Uncharacterized protein</fullName>
    </submittedName>
</protein>
<dbReference type="AlphaFoldDB" id="A0A2P2K7J8"/>
<proteinExistence type="predicted"/>
<organism evidence="1">
    <name type="scientific">Rhizophora mucronata</name>
    <name type="common">Asiatic mangrove</name>
    <dbReference type="NCBI Taxonomy" id="61149"/>
    <lineage>
        <taxon>Eukaryota</taxon>
        <taxon>Viridiplantae</taxon>
        <taxon>Streptophyta</taxon>
        <taxon>Embryophyta</taxon>
        <taxon>Tracheophyta</taxon>
        <taxon>Spermatophyta</taxon>
        <taxon>Magnoliopsida</taxon>
        <taxon>eudicotyledons</taxon>
        <taxon>Gunneridae</taxon>
        <taxon>Pentapetalae</taxon>
        <taxon>rosids</taxon>
        <taxon>fabids</taxon>
        <taxon>Malpighiales</taxon>
        <taxon>Rhizophoraceae</taxon>
        <taxon>Rhizophora</taxon>
    </lineage>
</organism>